<accession>A0A173LVE1</accession>
<dbReference type="Pfam" id="PF00753">
    <property type="entry name" value="Lactamase_B"/>
    <property type="match status" value="1"/>
</dbReference>
<dbReference type="CDD" id="cd16295">
    <property type="entry name" value="TTHA0252-CPSF-like_MBL-fold"/>
    <property type="match status" value="1"/>
</dbReference>
<dbReference type="SUPFAM" id="SSF56281">
    <property type="entry name" value="Metallo-hydrolase/oxidoreductase"/>
    <property type="match status" value="1"/>
</dbReference>
<dbReference type="Gene3D" id="3.40.50.10890">
    <property type="match status" value="1"/>
</dbReference>
<gene>
    <name evidence="4" type="ORF">AUMI_12620</name>
</gene>
<reference evidence="4 5" key="1">
    <citation type="journal article" date="2016" name="Genome Announc.">
        <title>Complete Genome Sequence of Aurantimicrobium minutum Type Strain KNCT, a Planktonic Ultramicrobacterium Isolated from River Water.</title>
        <authorList>
            <person name="Nakai R."/>
            <person name="Fujisawa T."/>
            <person name="Nakamura Y."/>
            <person name="Nishide H."/>
            <person name="Uchiyama I."/>
            <person name="Baba T."/>
            <person name="Toyoda A."/>
            <person name="Fujiyama A."/>
            <person name="Naganuma T."/>
            <person name="Niki H."/>
        </authorList>
    </citation>
    <scope>NUCLEOTIDE SEQUENCE [LARGE SCALE GENOMIC DNA]</scope>
    <source>
        <strain evidence="4 5">KNC</strain>
    </source>
</reference>
<feature type="domain" description="Beta-Casp" evidence="3">
    <location>
        <begin position="255"/>
        <end position="374"/>
    </location>
</feature>
<dbReference type="InterPro" id="IPR011108">
    <property type="entry name" value="RMMBL"/>
</dbReference>
<dbReference type="PANTHER" id="PTHR11203">
    <property type="entry name" value="CLEAVAGE AND POLYADENYLATION SPECIFICITY FACTOR FAMILY MEMBER"/>
    <property type="match status" value="1"/>
</dbReference>
<dbReference type="Pfam" id="PF10996">
    <property type="entry name" value="Beta-Casp"/>
    <property type="match status" value="1"/>
</dbReference>
<keyword evidence="1" id="KW-0378">Hydrolase</keyword>
<dbReference type="PANTHER" id="PTHR11203:SF37">
    <property type="entry name" value="INTEGRATOR COMPLEX SUBUNIT 11"/>
    <property type="match status" value="1"/>
</dbReference>
<dbReference type="SMART" id="SM01027">
    <property type="entry name" value="Beta-Casp"/>
    <property type="match status" value="1"/>
</dbReference>
<dbReference type="InterPro" id="IPR001279">
    <property type="entry name" value="Metallo-B-lactamas"/>
</dbReference>
<evidence type="ECO:0000259" key="3">
    <source>
        <dbReference type="SMART" id="SM01027"/>
    </source>
</evidence>
<dbReference type="GO" id="GO:0016787">
    <property type="term" value="F:hydrolase activity"/>
    <property type="evidence" value="ECO:0007669"/>
    <property type="project" value="UniProtKB-KW"/>
</dbReference>
<dbReference type="Proteomes" id="UP000243847">
    <property type="component" value="Chromosome sequence1"/>
</dbReference>
<dbReference type="InterPro" id="IPR036866">
    <property type="entry name" value="RibonucZ/Hydroxyglut_hydro"/>
</dbReference>
<dbReference type="EMBL" id="AP017457">
    <property type="protein sequence ID" value="BAU98804.1"/>
    <property type="molecule type" value="Genomic_DNA"/>
</dbReference>
<evidence type="ECO:0000259" key="2">
    <source>
        <dbReference type="SMART" id="SM00849"/>
    </source>
</evidence>
<dbReference type="Gene3D" id="3.60.15.10">
    <property type="entry name" value="Ribonuclease Z/Hydroxyacylglutathione hydrolase-like"/>
    <property type="match status" value="1"/>
</dbReference>
<evidence type="ECO:0000313" key="4">
    <source>
        <dbReference type="EMBL" id="BAU98804.1"/>
    </source>
</evidence>
<proteinExistence type="predicted"/>
<evidence type="ECO:0000313" key="5">
    <source>
        <dbReference type="Proteomes" id="UP000243847"/>
    </source>
</evidence>
<dbReference type="KEGG" id="amin:AUMI_12620"/>
<sequence>MKGMTKPEHTLRFLGGTETVTGSKYLIETGGKRILVDCGLFQGYKSLRERNREPFPVPPDTIDAVLLTHAHLDHSGYVPALVRDGFRGNIIATTGTAELCSILLPDSAHLLEEEANHAARKGFSKHNPPKPLYTVQDVEQALSQFRTAEFDEVLEVVPGVKATFLPAGHILGASQLHIEVAGTSLHFTGDMGRQHDPLMKPPRAFEGADILITESTYGNRSHPNIDPEKELGPALKPTLDRGGVVVIPAFAVGRTQGLMLHIWRLMDRGEIPSVPIYVNSPMAASATRMYHKHQDEHTIPADEFEAVYDVAHMVGTVEESKKLNERHGPMIIIAASGMMTGGRVLHHLVAFGDDPNNLILISGYQAGGTRGALLAGGATSLRIHGRDVPIRAQVIQLESMSGHADADELVQWMHTAPRAPKMTYVTHGEMDAADRMRFRIASELKWNVRAPEHGETIDLSNPQ</sequence>
<dbReference type="GO" id="GO:0004521">
    <property type="term" value="F:RNA endonuclease activity"/>
    <property type="evidence" value="ECO:0007669"/>
    <property type="project" value="TreeGrafter"/>
</dbReference>
<organism evidence="4 5">
    <name type="scientific">Aurantimicrobium minutum</name>
    <dbReference type="NCBI Taxonomy" id="708131"/>
    <lineage>
        <taxon>Bacteria</taxon>
        <taxon>Bacillati</taxon>
        <taxon>Actinomycetota</taxon>
        <taxon>Actinomycetes</taxon>
        <taxon>Micrococcales</taxon>
        <taxon>Microbacteriaceae</taxon>
        <taxon>Aurantimicrobium</taxon>
    </lineage>
</organism>
<dbReference type="SMART" id="SM00849">
    <property type="entry name" value="Lactamase_B"/>
    <property type="match status" value="1"/>
</dbReference>
<protein>
    <submittedName>
        <fullName evidence="4">Beta-lactamase domain-containing protein</fullName>
    </submittedName>
</protein>
<dbReference type="AlphaFoldDB" id="A0A173LVE1"/>
<dbReference type="Pfam" id="PF07521">
    <property type="entry name" value="RMMBL"/>
    <property type="match status" value="1"/>
</dbReference>
<dbReference type="InterPro" id="IPR050698">
    <property type="entry name" value="MBL"/>
</dbReference>
<feature type="domain" description="Metallo-beta-lactamase" evidence="2">
    <location>
        <begin position="21"/>
        <end position="235"/>
    </location>
</feature>
<name>A0A173LVE1_9MICO</name>
<evidence type="ECO:0000256" key="1">
    <source>
        <dbReference type="ARBA" id="ARBA00022801"/>
    </source>
</evidence>
<dbReference type="InterPro" id="IPR022712">
    <property type="entry name" value="Beta_Casp"/>
</dbReference>